<keyword evidence="1" id="KW-0378">Hydrolase</keyword>
<name>A0AA38SK15_9PEZI</name>
<dbReference type="GO" id="GO:0004331">
    <property type="term" value="F:fructose-2,6-bisphosphate 2-phosphatase activity"/>
    <property type="evidence" value="ECO:0007669"/>
    <property type="project" value="TreeGrafter"/>
</dbReference>
<dbReference type="Gene3D" id="3.40.50.1240">
    <property type="entry name" value="Phosphoglycerate mutase-like"/>
    <property type="match status" value="1"/>
</dbReference>
<protein>
    <submittedName>
        <fullName evidence="3">Phosphoglycerate mutase-like protein</fullName>
    </submittedName>
</protein>
<dbReference type="InterPro" id="IPR001345">
    <property type="entry name" value="PG/BPGM_mutase_AS"/>
</dbReference>
<evidence type="ECO:0000313" key="4">
    <source>
        <dbReference type="Proteomes" id="UP001174691"/>
    </source>
</evidence>
<feature type="binding site" evidence="2">
    <location>
        <begin position="7"/>
        <end position="14"/>
    </location>
    <ligand>
        <name>substrate</name>
    </ligand>
</feature>
<dbReference type="InterPro" id="IPR051695">
    <property type="entry name" value="Phosphoglycerate_Mutase"/>
</dbReference>
<dbReference type="PANTHER" id="PTHR46517:SF1">
    <property type="entry name" value="FRUCTOSE-2,6-BISPHOSPHATASE TIGAR"/>
    <property type="match status" value="1"/>
</dbReference>
<dbReference type="GO" id="GO:0043456">
    <property type="term" value="P:regulation of pentose-phosphate shunt"/>
    <property type="evidence" value="ECO:0007669"/>
    <property type="project" value="TreeGrafter"/>
</dbReference>
<evidence type="ECO:0000256" key="1">
    <source>
        <dbReference type="ARBA" id="ARBA00022801"/>
    </source>
</evidence>
<dbReference type="PANTHER" id="PTHR46517">
    <property type="entry name" value="FRUCTOSE-2,6-BISPHOSPHATASE TIGAR"/>
    <property type="match status" value="1"/>
</dbReference>
<dbReference type="GO" id="GO:0045820">
    <property type="term" value="P:negative regulation of glycolytic process"/>
    <property type="evidence" value="ECO:0007669"/>
    <property type="project" value="TreeGrafter"/>
</dbReference>
<dbReference type="GO" id="GO:0005829">
    <property type="term" value="C:cytosol"/>
    <property type="evidence" value="ECO:0007669"/>
    <property type="project" value="TreeGrafter"/>
</dbReference>
<dbReference type="EMBL" id="JANBVN010000005">
    <property type="protein sequence ID" value="KAJ9165296.1"/>
    <property type="molecule type" value="Genomic_DNA"/>
</dbReference>
<accession>A0AA38SK15</accession>
<dbReference type="PROSITE" id="PS00175">
    <property type="entry name" value="PG_MUTASE"/>
    <property type="match status" value="1"/>
</dbReference>
<dbReference type="AlphaFoldDB" id="A0AA38SK15"/>
<dbReference type="Proteomes" id="UP001174691">
    <property type="component" value="Unassembled WGS sequence"/>
</dbReference>
<sequence length="281" mass="30233">MRLFLVRHGESVDNVAGLFAGSRDSPLTTHGVLQSRRLGAHLSTVTRSIPIRHVFSSDLQRAAMTAQAIVDARRPVESSSVQSGSDLSVVQLADLRERDFRSLEGTKVGSRPAPGAGGYRFRDPETQAEMAVRADRFITSHLNPILEVVDLCPDIHHGSVVIVAHGVILNALLKRLLIRFSTPAEAEALFAGRSNTEWVASWRNTAYLEAAVSATTVGTVSGDGPAVRLTIIGVNRVDHLQGLKKTRGGIGSARFDTKQRTVDSFFKASPKKGQPHASDGG</sequence>
<keyword evidence="4" id="KW-1185">Reference proteome</keyword>
<reference evidence="3" key="1">
    <citation type="submission" date="2022-07" db="EMBL/GenBank/DDBJ databases">
        <title>Fungi with potential for degradation of polypropylene.</title>
        <authorList>
            <person name="Gostincar C."/>
        </authorList>
    </citation>
    <scope>NUCLEOTIDE SEQUENCE</scope>
    <source>
        <strain evidence="3">EXF-13287</strain>
    </source>
</reference>
<dbReference type="InterPro" id="IPR013078">
    <property type="entry name" value="His_Pase_superF_clade-1"/>
</dbReference>
<organism evidence="3 4">
    <name type="scientific">Coniochaeta hoffmannii</name>
    <dbReference type="NCBI Taxonomy" id="91930"/>
    <lineage>
        <taxon>Eukaryota</taxon>
        <taxon>Fungi</taxon>
        <taxon>Dikarya</taxon>
        <taxon>Ascomycota</taxon>
        <taxon>Pezizomycotina</taxon>
        <taxon>Sordariomycetes</taxon>
        <taxon>Sordariomycetidae</taxon>
        <taxon>Coniochaetales</taxon>
        <taxon>Coniochaetaceae</taxon>
        <taxon>Coniochaeta</taxon>
    </lineage>
</organism>
<dbReference type="InterPro" id="IPR029033">
    <property type="entry name" value="His_PPase_superfam"/>
</dbReference>
<comment type="caution">
    <text evidence="3">The sequence shown here is derived from an EMBL/GenBank/DDBJ whole genome shotgun (WGS) entry which is preliminary data.</text>
</comment>
<dbReference type="SUPFAM" id="SSF53254">
    <property type="entry name" value="Phosphoglycerate mutase-like"/>
    <property type="match status" value="1"/>
</dbReference>
<evidence type="ECO:0000313" key="3">
    <source>
        <dbReference type="EMBL" id="KAJ9165296.1"/>
    </source>
</evidence>
<feature type="binding site" evidence="2">
    <location>
        <position position="61"/>
    </location>
    <ligand>
        <name>substrate</name>
    </ligand>
</feature>
<dbReference type="Pfam" id="PF00300">
    <property type="entry name" value="His_Phos_1"/>
    <property type="match status" value="1"/>
</dbReference>
<proteinExistence type="predicted"/>
<dbReference type="CDD" id="cd07067">
    <property type="entry name" value="HP_PGM_like"/>
    <property type="match status" value="1"/>
</dbReference>
<dbReference type="SMART" id="SM00855">
    <property type="entry name" value="PGAM"/>
    <property type="match status" value="1"/>
</dbReference>
<gene>
    <name evidence="3" type="ORF">NKR19_g592</name>
</gene>
<evidence type="ECO:0000256" key="2">
    <source>
        <dbReference type="PIRSR" id="PIRSR613078-2"/>
    </source>
</evidence>